<dbReference type="GeneID" id="85015622"/>
<evidence type="ECO:0000313" key="2">
    <source>
        <dbReference type="Proteomes" id="UP000522163"/>
    </source>
</evidence>
<reference evidence="1 2" key="1">
    <citation type="submission" date="2020-08" db="EMBL/GenBank/DDBJ databases">
        <title>Genomic Encyclopedia of Type Strains, Phase IV (KMG-IV): sequencing the most valuable type-strain genomes for metagenomic binning, comparative biology and taxonomic classification.</title>
        <authorList>
            <person name="Goeker M."/>
        </authorList>
    </citation>
    <scope>NUCLEOTIDE SEQUENCE [LARGE SCALE GENOMIC DNA]</scope>
    <source>
        <strain evidence="1 2">DSM 17245</strain>
    </source>
</reference>
<organism evidence="1 2">
    <name type="scientific">Oribacterium sinus</name>
    <dbReference type="NCBI Taxonomy" id="237576"/>
    <lineage>
        <taxon>Bacteria</taxon>
        <taxon>Bacillati</taxon>
        <taxon>Bacillota</taxon>
        <taxon>Clostridia</taxon>
        <taxon>Lachnospirales</taxon>
        <taxon>Lachnospiraceae</taxon>
        <taxon>Oribacterium</taxon>
    </lineage>
</organism>
<evidence type="ECO:0000313" key="1">
    <source>
        <dbReference type="EMBL" id="MBB6042108.1"/>
    </source>
</evidence>
<dbReference type="Proteomes" id="UP000522163">
    <property type="component" value="Unassembled WGS sequence"/>
</dbReference>
<gene>
    <name evidence="1" type="ORF">HNQ46_002104</name>
</gene>
<sequence length="115" mass="13804">MKVIEDIYKKDAERLKKHFNELKPDWIVNITEGDYNLYKLGFVEDIPCSVSIEVSDAEIEDFLKEIYEMETDAYIDEELLYIPSSKLNETEKERKRIARENLNRYEKYSWLEGIL</sequence>
<comment type="caution">
    <text evidence="1">The sequence shown here is derived from an EMBL/GenBank/DDBJ whole genome shotgun (WGS) entry which is preliminary data.</text>
</comment>
<dbReference type="EMBL" id="JACHHH010000012">
    <property type="protein sequence ID" value="MBB6042108.1"/>
    <property type="molecule type" value="Genomic_DNA"/>
</dbReference>
<dbReference type="AlphaFoldDB" id="A0A7W9W334"/>
<dbReference type="RefSeq" id="WP_183684621.1">
    <property type="nucleotide sequence ID" value="NZ_JACHHH010000012.1"/>
</dbReference>
<proteinExistence type="predicted"/>
<name>A0A7W9W334_9FIRM</name>
<protein>
    <submittedName>
        <fullName evidence="1">Uncharacterized protein</fullName>
    </submittedName>
</protein>
<accession>A0A7W9W334</accession>